<evidence type="ECO:0000313" key="3">
    <source>
        <dbReference type="Proteomes" id="UP000503462"/>
    </source>
</evidence>
<keyword evidence="3" id="KW-1185">Reference proteome</keyword>
<sequence>MASVDLLSLHPFLKKQTTENNSGGIVHSYSHDHGSGVILCMVHGYPQSSYMWRHVVPLWKDKASLFIPELPGYGISSAPPSPSKKEVGAIILEALHASMKDGATRPIIWCSHDRGARVGHRVLAAQIPGSENIKSAVFMDIVPTRECWRGFAHPAASVGYFHWPFLAQPNAPEMIMAMGGDLFCQTIFDKSAGSSEQSKAKLYENNAVEHYKALFAKAETIRGSCADYREGSVQESEEQEEDQKAGRKVKVPVLALYSAGNLGRAHDVTASWRPYVDAEVQGFGIGDGVGHYLPESAPEVVSEHVLAWIEKTAL</sequence>
<dbReference type="AlphaFoldDB" id="A0A6H0XJF2"/>
<evidence type="ECO:0000313" key="2">
    <source>
        <dbReference type="EMBL" id="QIW94770.1"/>
    </source>
</evidence>
<dbReference type="InterPro" id="IPR029058">
    <property type="entry name" value="AB_hydrolase_fold"/>
</dbReference>
<proteinExistence type="predicted"/>
<dbReference type="SUPFAM" id="SSF53474">
    <property type="entry name" value="alpha/beta-Hydrolases"/>
    <property type="match status" value="1"/>
</dbReference>
<dbReference type="OrthoDB" id="408373at2759"/>
<dbReference type="EMBL" id="CP051139">
    <property type="protein sequence ID" value="QIW94770.1"/>
    <property type="molecule type" value="Genomic_DNA"/>
</dbReference>
<accession>A0A6H0XJF2</accession>
<dbReference type="Gene3D" id="3.40.50.1820">
    <property type="entry name" value="alpha/beta hydrolase"/>
    <property type="match status" value="1"/>
</dbReference>
<reference evidence="2 3" key="1">
    <citation type="journal article" date="2016" name="Sci. Rep.">
        <title>Peltaster fructicola genome reveals evolution from an invasive phytopathogen to an ectophytic parasite.</title>
        <authorList>
            <person name="Xu C."/>
            <person name="Chen H."/>
            <person name="Gleason M.L."/>
            <person name="Xu J.R."/>
            <person name="Liu H."/>
            <person name="Zhang R."/>
            <person name="Sun G."/>
        </authorList>
    </citation>
    <scope>NUCLEOTIDE SEQUENCE [LARGE SCALE GENOMIC DNA]</scope>
    <source>
        <strain evidence="2 3">LNHT1506</strain>
    </source>
</reference>
<dbReference type="InterPro" id="IPR000073">
    <property type="entry name" value="AB_hydrolase_1"/>
</dbReference>
<dbReference type="Proteomes" id="UP000503462">
    <property type="component" value="Chromosome 1"/>
</dbReference>
<dbReference type="PANTHER" id="PTHR43329">
    <property type="entry name" value="EPOXIDE HYDROLASE"/>
    <property type="match status" value="1"/>
</dbReference>
<feature type="domain" description="AB hydrolase-1" evidence="1">
    <location>
        <begin position="38"/>
        <end position="149"/>
    </location>
</feature>
<name>A0A6H0XJF2_9PEZI</name>
<gene>
    <name evidence="2" type="ORF">AMS68_000288</name>
</gene>
<evidence type="ECO:0000259" key="1">
    <source>
        <dbReference type="Pfam" id="PF00561"/>
    </source>
</evidence>
<dbReference type="Pfam" id="PF00561">
    <property type="entry name" value="Abhydrolase_1"/>
    <property type="match status" value="1"/>
</dbReference>
<organism evidence="2 3">
    <name type="scientific">Peltaster fructicola</name>
    <dbReference type="NCBI Taxonomy" id="286661"/>
    <lineage>
        <taxon>Eukaryota</taxon>
        <taxon>Fungi</taxon>
        <taxon>Dikarya</taxon>
        <taxon>Ascomycota</taxon>
        <taxon>Pezizomycotina</taxon>
        <taxon>Dothideomycetes</taxon>
        <taxon>Dothideomycetes incertae sedis</taxon>
        <taxon>Peltaster</taxon>
    </lineage>
</organism>
<protein>
    <recommendedName>
        <fullName evidence="1">AB hydrolase-1 domain-containing protein</fullName>
    </recommendedName>
</protein>